<feature type="region of interest" description="Disordered" evidence="1">
    <location>
        <begin position="149"/>
        <end position="187"/>
    </location>
</feature>
<dbReference type="EMBL" id="BAABME010004212">
    <property type="protein sequence ID" value="GAA0161568.1"/>
    <property type="molecule type" value="Genomic_DNA"/>
</dbReference>
<dbReference type="AlphaFoldDB" id="A0AAV3QGB4"/>
<gene>
    <name evidence="2" type="ORF">LIER_17851</name>
</gene>
<name>A0AAV3QGB4_LITER</name>
<comment type="caution">
    <text evidence="2">The sequence shown here is derived from an EMBL/GenBank/DDBJ whole genome shotgun (WGS) entry which is preliminary data.</text>
</comment>
<feature type="region of interest" description="Disordered" evidence="1">
    <location>
        <begin position="44"/>
        <end position="65"/>
    </location>
</feature>
<protein>
    <submittedName>
        <fullName evidence="2">Uncharacterized protein</fullName>
    </submittedName>
</protein>
<keyword evidence="3" id="KW-1185">Reference proteome</keyword>
<dbReference type="Proteomes" id="UP001454036">
    <property type="component" value="Unassembled WGS sequence"/>
</dbReference>
<proteinExistence type="predicted"/>
<accession>A0AAV3QGB4</accession>
<evidence type="ECO:0000313" key="3">
    <source>
        <dbReference type="Proteomes" id="UP001454036"/>
    </source>
</evidence>
<evidence type="ECO:0000313" key="2">
    <source>
        <dbReference type="EMBL" id="GAA0161568.1"/>
    </source>
</evidence>
<sequence length="298" mass="32463">MSRRPLLPAEIALQKGISSACEAIQATKADLMKKKKRTLVKGANLRASSEAAPVDKAGSSQGKDKQGEILLVAKDTTPPPPPPNTVPLASIRGKRPISFKKVKVVNKVASLPYPSTPVDLPLRSSLAVFEPSPSSFSHFDMDLPHERHSSSVLAKRPSNGAILQGKEKRVRAAPELSDPPKSHIPPPPFREHDPPIAAGFFTLEFLAPPYILAPFKKTASLEEELAKLNGQLTESQRINVLLNTEKKRLSEDYLGLSKRHEEVGFLRDKLKAETSGFHLQITQLSGFKDVAVAEASRA</sequence>
<reference evidence="2 3" key="1">
    <citation type="submission" date="2024-01" db="EMBL/GenBank/DDBJ databases">
        <title>The complete chloroplast genome sequence of Lithospermum erythrorhizon: insights into the phylogenetic relationship among Boraginaceae species and the maternal lineages of purple gromwells.</title>
        <authorList>
            <person name="Okada T."/>
            <person name="Watanabe K."/>
        </authorList>
    </citation>
    <scope>NUCLEOTIDE SEQUENCE [LARGE SCALE GENOMIC DNA]</scope>
</reference>
<organism evidence="2 3">
    <name type="scientific">Lithospermum erythrorhizon</name>
    <name type="common">Purple gromwell</name>
    <name type="synonym">Lithospermum officinale var. erythrorhizon</name>
    <dbReference type="NCBI Taxonomy" id="34254"/>
    <lineage>
        <taxon>Eukaryota</taxon>
        <taxon>Viridiplantae</taxon>
        <taxon>Streptophyta</taxon>
        <taxon>Embryophyta</taxon>
        <taxon>Tracheophyta</taxon>
        <taxon>Spermatophyta</taxon>
        <taxon>Magnoliopsida</taxon>
        <taxon>eudicotyledons</taxon>
        <taxon>Gunneridae</taxon>
        <taxon>Pentapetalae</taxon>
        <taxon>asterids</taxon>
        <taxon>lamiids</taxon>
        <taxon>Boraginales</taxon>
        <taxon>Boraginaceae</taxon>
        <taxon>Boraginoideae</taxon>
        <taxon>Lithospermeae</taxon>
        <taxon>Lithospermum</taxon>
    </lineage>
</organism>
<evidence type="ECO:0000256" key="1">
    <source>
        <dbReference type="SAM" id="MobiDB-lite"/>
    </source>
</evidence>